<reference evidence="2 3" key="1">
    <citation type="submission" date="2018-12" db="EMBL/GenBank/DDBJ databases">
        <title>The Genome Submission of two Enterobacter spp. strains.</title>
        <authorList>
            <person name="Wu W."/>
            <person name="Wei L."/>
            <person name="Feng Y."/>
            <person name="Zong Z."/>
        </authorList>
    </citation>
    <scope>NUCLEOTIDE SEQUENCE [LARGE SCALE GENOMIC DNA]</scope>
    <source>
        <strain evidence="2 3">WCHEHu045002</strain>
    </source>
</reference>
<evidence type="ECO:0000256" key="1">
    <source>
        <dbReference type="SAM" id="SignalP"/>
    </source>
</evidence>
<evidence type="ECO:0000313" key="3">
    <source>
        <dbReference type="Proteomes" id="UP000276389"/>
    </source>
</evidence>
<dbReference type="EMBL" id="RWHU01000008">
    <property type="protein sequence ID" value="RSK64897.1"/>
    <property type="molecule type" value="Genomic_DNA"/>
</dbReference>
<name>A0A3R9QLC6_9ENTR</name>
<accession>A0A3R9QLC6</accession>
<sequence>MKIKSALIAMMLLSGVAHAAGCETVEEMNAADAAVSKIHDWTDVHSFYSHLRPCDDGSISEGISAIVVSMLTHQWRTSGQLEKIADKDKTFGRWVLNHIDTTVDARDLEIIVKNATGKCPQGDGKFCKKIEGAANQALLDMKHPVP</sequence>
<comment type="caution">
    <text evidence="2">The sequence shown here is derived from an EMBL/GenBank/DDBJ whole genome shotgun (WGS) entry which is preliminary data.</text>
</comment>
<proteinExistence type="predicted"/>
<keyword evidence="1" id="KW-0732">Signal</keyword>
<dbReference type="RefSeq" id="WP_125915300.1">
    <property type="nucleotide sequence ID" value="NZ_JANZKT010000002.1"/>
</dbReference>
<dbReference type="AlphaFoldDB" id="A0A3R9QLC6"/>
<feature type="chain" id="PRO_5018790124" evidence="1">
    <location>
        <begin position="20"/>
        <end position="146"/>
    </location>
</feature>
<feature type="signal peptide" evidence="1">
    <location>
        <begin position="1"/>
        <end position="19"/>
    </location>
</feature>
<gene>
    <name evidence="2" type="ORF">EJE24_19610</name>
</gene>
<organism evidence="2 3">
    <name type="scientific">Enterobacter huaxiensis</name>
    <dbReference type="NCBI Taxonomy" id="2494702"/>
    <lineage>
        <taxon>Bacteria</taxon>
        <taxon>Pseudomonadati</taxon>
        <taxon>Pseudomonadota</taxon>
        <taxon>Gammaproteobacteria</taxon>
        <taxon>Enterobacterales</taxon>
        <taxon>Enterobacteriaceae</taxon>
        <taxon>Enterobacter</taxon>
    </lineage>
</organism>
<evidence type="ECO:0000313" key="2">
    <source>
        <dbReference type="EMBL" id="RSK64897.1"/>
    </source>
</evidence>
<protein>
    <submittedName>
        <fullName evidence="2">Uncharacterized protein</fullName>
    </submittedName>
</protein>
<dbReference type="Proteomes" id="UP000276389">
    <property type="component" value="Unassembled WGS sequence"/>
</dbReference>